<dbReference type="PROSITE" id="PS51257">
    <property type="entry name" value="PROKAR_LIPOPROTEIN"/>
    <property type="match status" value="1"/>
</dbReference>
<evidence type="ECO:0000313" key="4">
    <source>
        <dbReference type="Proteomes" id="UP000239434"/>
    </source>
</evidence>
<sequence>MAKHTSMKDYIMNKKFIFTIAALSMTALAGCSESEQASNQTPATTKSEQPTAAAPATTTPTTSSVEAEATKTAEELVNSMSPQEKTQAVNEARTAAEAAAKAAGQSDDLVTQAGNAAEAEAKKALGAQ</sequence>
<evidence type="ECO:0000256" key="2">
    <source>
        <dbReference type="SAM" id="SignalP"/>
    </source>
</evidence>
<feature type="compositionally biased region" description="Basic and acidic residues" evidence="1">
    <location>
        <begin position="119"/>
        <end position="128"/>
    </location>
</feature>
<evidence type="ECO:0008006" key="5">
    <source>
        <dbReference type="Google" id="ProtNLM"/>
    </source>
</evidence>
<comment type="caution">
    <text evidence="3">The sequence shown here is derived from an EMBL/GenBank/DDBJ whole genome shotgun (WGS) entry which is preliminary data.</text>
</comment>
<feature type="region of interest" description="Disordered" evidence="1">
    <location>
        <begin position="30"/>
        <end position="128"/>
    </location>
</feature>
<gene>
    <name evidence="3" type="ORF">C5748_03025</name>
</gene>
<name>A0A2S9IXE6_9HYPH</name>
<protein>
    <recommendedName>
        <fullName evidence="5">Antifreeze protein</fullName>
    </recommendedName>
</protein>
<feature type="compositionally biased region" description="Low complexity" evidence="1">
    <location>
        <begin position="88"/>
        <end position="103"/>
    </location>
</feature>
<evidence type="ECO:0000256" key="1">
    <source>
        <dbReference type="SAM" id="MobiDB-lite"/>
    </source>
</evidence>
<accession>A0A2S9IXE6</accession>
<proteinExistence type="predicted"/>
<dbReference type="Proteomes" id="UP000239434">
    <property type="component" value="Unassembled WGS sequence"/>
</dbReference>
<feature type="compositionally biased region" description="Polar residues" evidence="1">
    <location>
        <begin position="78"/>
        <end position="87"/>
    </location>
</feature>
<dbReference type="EMBL" id="PVBR01000002">
    <property type="protein sequence ID" value="PRD45206.1"/>
    <property type="molecule type" value="Genomic_DNA"/>
</dbReference>
<evidence type="ECO:0000313" key="3">
    <source>
        <dbReference type="EMBL" id="PRD45206.1"/>
    </source>
</evidence>
<organism evidence="3 4">
    <name type="scientific">Phyllobacterium phragmitis</name>
    <dbReference type="NCBI Taxonomy" id="2670329"/>
    <lineage>
        <taxon>Bacteria</taxon>
        <taxon>Pseudomonadati</taxon>
        <taxon>Pseudomonadota</taxon>
        <taxon>Alphaproteobacteria</taxon>
        <taxon>Hyphomicrobiales</taxon>
        <taxon>Phyllobacteriaceae</taxon>
        <taxon>Phyllobacterium</taxon>
    </lineage>
</organism>
<feature type="chain" id="PRO_5015628019" description="Antifreeze protein" evidence="2">
    <location>
        <begin position="30"/>
        <end position="128"/>
    </location>
</feature>
<keyword evidence="4" id="KW-1185">Reference proteome</keyword>
<keyword evidence="2" id="KW-0732">Signal</keyword>
<dbReference type="AlphaFoldDB" id="A0A2S9IXE6"/>
<feature type="compositionally biased region" description="Low complexity" evidence="1">
    <location>
        <begin position="47"/>
        <end position="67"/>
    </location>
</feature>
<feature type="signal peptide" evidence="2">
    <location>
        <begin position="1"/>
        <end position="29"/>
    </location>
</feature>
<feature type="compositionally biased region" description="Polar residues" evidence="1">
    <location>
        <begin position="33"/>
        <end position="46"/>
    </location>
</feature>
<reference evidence="3 4" key="1">
    <citation type="submission" date="2018-02" db="EMBL/GenBank/DDBJ databases">
        <title>The draft genome of Phyllobacterium sp. 1N-3.</title>
        <authorList>
            <person name="Liu L."/>
            <person name="Li L."/>
            <person name="Zhang X."/>
            <person name="Wang T."/>
            <person name="Liang L."/>
        </authorList>
    </citation>
    <scope>NUCLEOTIDE SEQUENCE [LARGE SCALE GENOMIC DNA]</scope>
    <source>
        <strain evidence="3 4">1N-3</strain>
    </source>
</reference>